<feature type="transmembrane region" description="Helical" evidence="12">
    <location>
        <begin position="297"/>
        <end position="317"/>
    </location>
</feature>
<dbReference type="RefSeq" id="WP_085784336.1">
    <property type="nucleotide sequence ID" value="NZ_CP008743.1"/>
</dbReference>
<evidence type="ECO:0000256" key="4">
    <source>
        <dbReference type="ARBA" id="ARBA00022475"/>
    </source>
</evidence>
<comment type="subcellular location">
    <subcellularLocation>
        <location evidence="1">Cell membrane</location>
        <topology evidence="1">Multi-pass membrane protein</topology>
    </subcellularLocation>
</comment>
<dbReference type="GO" id="GO:0009055">
    <property type="term" value="F:electron transfer activity"/>
    <property type="evidence" value="ECO:0007669"/>
    <property type="project" value="TreeGrafter"/>
</dbReference>
<evidence type="ECO:0000256" key="11">
    <source>
        <dbReference type="ARBA" id="ARBA00023136"/>
    </source>
</evidence>
<feature type="transmembrane region" description="Helical" evidence="12">
    <location>
        <begin position="121"/>
        <end position="142"/>
    </location>
</feature>
<keyword evidence="9 12" id="KW-1133">Transmembrane helix</keyword>
<keyword evidence="14" id="KW-1185">Reference proteome</keyword>
<keyword evidence="8" id="KW-0249">Electron transport</keyword>
<dbReference type="GO" id="GO:0070069">
    <property type="term" value="C:cytochrome complex"/>
    <property type="evidence" value="ECO:0007669"/>
    <property type="project" value="TreeGrafter"/>
</dbReference>
<feature type="transmembrane region" description="Helical" evidence="12">
    <location>
        <begin position="337"/>
        <end position="359"/>
    </location>
</feature>
<dbReference type="NCBIfam" id="TIGR00203">
    <property type="entry name" value="cydB"/>
    <property type="match status" value="1"/>
</dbReference>
<keyword evidence="10" id="KW-0408">Iron</keyword>
<dbReference type="InterPro" id="IPR003317">
    <property type="entry name" value="Cyt-d_oxidase_su2"/>
</dbReference>
<organism evidence="13 14">
    <name type="scientific">Candidatus Nucleicultrix amoebiphila FS5</name>
    <dbReference type="NCBI Taxonomy" id="1414854"/>
    <lineage>
        <taxon>Bacteria</taxon>
        <taxon>Pseudomonadati</taxon>
        <taxon>Pseudomonadota</taxon>
        <taxon>Alphaproteobacteria</taxon>
        <taxon>Holosporales</taxon>
        <taxon>Candidatus Nucleicultricaceae</taxon>
        <taxon>Candidatus Nucleicultrix</taxon>
    </lineage>
</organism>
<evidence type="ECO:0000313" key="13">
    <source>
        <dbReference type="EMBL" id="ARN84840.1"/>
    </source>
</evidence>
<dbReference type="OrthoDB" id="9776710at2"/>
<dbReference type="STRING" id="1414854.GQ61_05535"/>
<accession>A0A1W6N4N3</accession>
<dbReference type="AlphaFoldDB" id="A0A1W6N4N3"/>
<dbReference type="Pfam" id="PF02322">
    <property type="entry name" value="Cyt_bd_oxida_II"/>
    <property type="match status" value="1"/>
</dbReference>
<evidence type="ECO:0000256" key="8">
    <source>
        <dbReference type="ARBA" id="ARBA00022982"/>
    </source>
</evidence>
<keyword evidence="4" id="KW-1003">Cell membrane</keyword>
<dbReference type="GO" id="GO:0005886">
    <property type="term" value="C:plasma membrane"/>
    <property type="evidence" value="ECO:0007669"/>
    <property type="project" value="UniProtKB-SubCell"/>
</dbReference>
<dbReference type="GO" id="GO:0019646">
    <property type="term" value="P:aerobic electron transport chain"/>
    <property type="evidence" value="ECO:0007669"/>
    <property type="project" value="TreeGrafter"/>
</dbReference>
<name>A0A1W6N4N3_9PROT</name>
<keyword evidence="6 12" id="KW-0812">Transmembrane</keyword>
<keyword evidence="3" id="KW-0813">Transport</keyword>
<comment type="similarity">
    <text evidence="2">Belongs to the cytochrome ubiquinol oxidase subunit 2 family.</text>
</comment>
<dbReference type="Proteomes" id="UP000237351">
    <property type="component" value="Chromosome"/>
</dbReference>
<feature type="transmembrane region" description="Helical" evidence="12">
    <location>
        <begin position="162"/>
        <end position="182"/>
    </location>
</feature>
<evidence type="ECO:0000256" key="7">
    <source>
        <dbReference type="ARBA" id="ARBA00022723"/>
    </source>
</evidence>
<keyword evidence="5" id="KW-0349">Heme</keyword>
<evidence type="ECO:0000256" key="10">
    <source>
        <dbReference type="ARBA" id="ARBA00023004"/>
    </source>
</evidence>
<protein>
    <submittedName>
        <fullName evidence="13">Cytochrome d ubiquinol oxidase subunit 2</fullName>
    </submittedName>
</protein>
<evidence type="ECO:0000256" key="1">
    <source>
        <dbReference type="ARBA" id="ARBA00004651"/>
    </source>
</evidence>
<feature type="transmembrane region" description="Helical" evidence="12">
    <location>
        <begin position="78"/>
        <end position="100"/>
    </location>
</feature>
<reference evidence="13 14" key="1">
    <citation type="submission" date="2014-06" db="EMBL/GenBank/DDBJ databases">
        <title>The genome of the endonuclear symbiont Nucleicultrix amoebiphila.</title>
        <authorList>
            <person name="Schulz F."/>
            <person name="Horn M."/>
        </authorList>
    </citation>
    <scope>NUCLEOTIDE SEQUENCE [LARGE SCALE GENOMIC DNA]</scope>
    <source>
        <strain evidence="13 14">FS5</strain>
    </source>
</reference>
<feature type="transmembrane region" description="Helical" evidence="12">
    <location>
        <begin position="265"/>
        <end position="285"/>
    </location>
</feature>
<evidence type="ECO:0000256" key="5">
    <source>
        <dbReference type="ARBA" id="ARBA00022617"/>
    </source>
</evidence>
<proteinExistence type="inferred from homology"/>
<evidence type="ECO:0000256" key="6">
    <source>
        <dbReference type="ARBA" id="ARBA00022692"/>
    </source>
</evidence>
<dbReference type="PANTHER" id="PTHR43141:SF5">
    <property type="entry name" value="CYTOCHROME BD-I UBIQUINOL OXIDASE SUBUNIT 2"/>
    <property type="match status" value="1"/>
</dbReference>
<evidence type="ECO:0000313" key="14">
    <source>
        <dbReference type="Proteomes" id="UP000237351"/>
    </source>
</evidence>
<dbReference type="KEGG" id="naf:GQ61_05535"/>
<evidence type="ECO:0000256" key="3">
    <source>
        <dbReference type="ARBA" id="ARBA00022448"/>
    </source>
</evidence>
<feature type="transmembrane region" description="Helical" evidence="12">
    <location>
        <begin position="203"/>
        <end position="223"/>
    </location>
</feature>
<feature type="transmembrane region" description="Helical" evidence="12">
    <location>
        <begin position="12"/>
        <end position="36"/>
    </location>
</feature>
<evidence type="ECO:0000256" key="2">
    <source>
        <dbReference type="ARBA" id="ARBA00007543"/>
    </source>
</evidence>
<keyword evidence="11 12" id="KW-0472">Membrane</keyword>
<dbReference type="GO" id="GO:0046872">
    <property type="term" value="F:metal ion binding"/>
    <property type="evidence" value="ECO:0007669"/>
    <property type="project" value="UniProtKB-KW"/>
</dbReference>
<gene>
    <name evidence="13" type="ORF">GQ61_05535</name>
</gene>
<dbReference type="PANTHER" id="PTHR43141">
    <property type="entry name" value="CYTOCHROME BD2 SUBUNIT II"/>
    <property type="match status" value="1"/>
</dbReference>
<dbReference type="PIRSF" id="PIRSF000267">
    <property type="entry name" value="Cyt_oxidse_sub2"/>
    <property type="match status" value="1"/>
</dbReference>
<sequence>MLDFETLRLIWWVLLGVLLIGFAILDGFDLGAAMWLPFLGKKDEERRIIINTVGPVWEGNQVWLILGGGASFAAWPFVYAASFSGFYIAIFLSLFAVILRPVGFKFRSKMPSSTWRETWDWLLFVGGLVPALIFGVAVGNLFMGAPFHFDETLRLAYTGSFWQLLTPFPVLCGLMSIAMMLFQGGIYLSLKTTGALSSRAHRGSLFAGFAMLVLFIIGGFWLYQGIEGYQITSAINTAASSNPIDKQVSKEFGLWFHNYGVQPKLYLIPGLGCLSILGAIFLVNAKKYGWAFLSNSVAIFCVISSVGVSLFPFIMPSSSEPNHSLTVWDASSSQRTLMVMLLAVLIFLPIILAYTAWVYRVLRGKVTNKSLEENKTNAY</sequence>
<evidence type="ECO:0000256" key="9">
    <source>
        <dbReference type="ARBA" id="ARBA00022989"/>
    </source>
</evidence>
<dbReference type="EMBL" id="CP008743">
    <property type="protein sequence ID" value="ARN84840.1"/>
    <property type="molecule type" value="Genomic_DNA"/>
</dbReference>
<evidence type="ECO:0000256" key="12">
    <source>
        <dbReference type="SAM" id="Phobius"/>
    </source>
</evidence>
<dbReference type="GO" id="GO:0016682">
    <property type="term" value="F:oxidoreductase activity, acting on diphenols and related substances as donors, oxygen as acceptor"/>
    <property type="evidence" value="ECO:0007669"/>
    <property type="project" value="TreeGrafter"/>
</dbReference>
<keyword evidence="7" id="KW-0479">Metal-binding</keyword>